<evidence type="ECO:0000259" key="6">
    <source>
        <dbReference type="Pfam" id="PF01494"/>
    </source>
</evidence>
<dbReference type="SUPFAM" id="SSF51905">
    <property type="entry name" value="FAD/NAD(P)-binding domain"/>
    <property type="match status" value="1"/>
</dbReference>
<dbReference type="Pfam" id="PF01494">
    <property type="entry name" value="FAD_binding_3"/>
    <property type="match status" value="2"/>
</dbReference>
<dbReference type="EMBL" id="JAUKUA010000002">
    <property type="protein sequence ID" value="KAK0725997.1"/>
    <property type="molecule type" value="Genomic_DNA"/>
</dbReference>
<dbReference type="GO" id="GO:0071949">
    <property type="term" value="F:FAD binding"/>
    <property type="evidence" value="ECO:0007669"/>
    <property type="project" value="InterPro"/>
</dbReference>
<keyword evidence="8" id="KW-1185">Reference proteome</keyword>
<evidence type="ECO:0000256" key="1">
    <source>
        <dbReference type="ARBA" id="ARBA00001974"/>
    </source>
</evidence>
<feature type="domain" description="FAD-binding" evidence="6">
    <location>
        <begin position="6"/>
        <end position="169"/>
    </location>
</feature>
<evidence type="ECO:0000256" key="2">
    <source>
        <dbReference type="ARBA" id="ARBA00007992"/>
    </source>
</evidence>
<comment type="cofactor">
    <cofactor evidence="1">
        <name>FAD</name>
        <dbReference type="ChEBI" id="CHEBI:57692"/>
    </cofactor>
</comment>
<comment type="similarity">
    <text evidence="2">Belongs to the paxM FAD-dependent monooxygenase family.</text>
</comment>
<dbReference type="InterPro" id="IPR050562">
    <property type="entry name" value="FAD_mOase_fung"/>
</dbReference>
<comment type="caution">
    <text evidence="7">The sequence shown here is derived from an EMBL/GenBank/DDBJ whole genome shotgun (WGS) entry which is preliminary data.</text>
</comment>
<evidence type="ECO:0000256" key="4">
    <source>
        <dbReference type="ARBA" id="ARBA00022827"/>
    </source>
</evidence>
<reference evidence="7" key="1">
    <citation type="submission" date="2023-06" db="EMBL/GenBank/DDBJ databases">
        <title>Genome-scale phylogeny and comparative genomics of the fungal order Sordariales.</title>
        <authorList>
            <consortium name="Lawrence Berkeley National Laboratory"/>
            <person name="Hensen N."/>
            <person name="Bonometti L."/>
            <person name="Westerberg I."/>
            <person name="Brannstrom I.O."/>
            <person name="Guillou S."/>
            <person name="Cros-Aarteil S."/>
            <person name="Calhoun S."/>
            <person name="Haridas S."/>
            <person name="Kuo A."/>
            <person name="Mondo S."/>
            <person name="Pangilinan J."/>
            <person name="Riley R."/>
            <person name="Labutti K."/>
            <person name="Andreopoulos B."/>
            <person name="Lipzen A."/>
            <person name="Chen C."/>
            <person name="Yanf M."/>
            <person name="Daum C."/>
            <person name="Ng V."/>
            <person name="Clum A."/>
            <person name="Steindorff A."/>
            <person name="Ohm R."/>
            <person name="Martin F."/>
            <person name="Silar P."/>
            <person name="Natvig D."/>
            <person name="Lalanne C."/>
            <person name="Gautier V."/>
            <person name="Ament-Velasquez S.L."/>
            <person name="Kruys A."/>
            <person name="Hutchinson M.I."/>
            <person name="Powell A.J."/>
            <person name="Barry K."/>
            <person name="Miller A.N."/>
            <person name="Grigoriev I.V."/>
            <person name="Debuchy R."/>
            <person name="Gladieux P."/>
            <person name="Thoren M.H."/>
            <person name="Johannesson H."/>
        </authorList>
    </citation>
    <scope>NUCLEOTIDE SEQUENCE</scope>
    <source>
        <strain evidence="7">SMH4607-1</strain>
    </source>
</reference>
<keyword evidence="5" id="KW-0560">Oxidoreductase</keyword>
<gene>
    <name evidence="7" type="ORF">B0H67DRAFT_572071</name>
</gene>
<dbReference type="Proteomes" id="UP001172102">
    <property type="component" value="Unassembled WGS sequence"/>
</dbReference>
<keyword evidence="4" id="KW-0274">FAD</keyword>
<evidence type="ECO:0000313" key="8">
    <source>
        <dbReference type="Proteomes" id="UP001172102"/>
    </source>
</evidence>
<name>A0AA40B1K4_9PEZI</name>
<dbReference type="PRINTS" id="PR00420">
    <property type="entry name" value="RNGMNOXGNASE"/>
</dbReference>
<feature type="domain" description="FAD-binding" evidence="6">
    <location>
        <begin position="290"/>
        <end position="327"/>
    </location>
</feature>
<organism evidence="7 8">
    <name type="scientific">Lasiosphaeris hirsuta</name>
    <dbReference type="NCBI Taxonomy" id="260670"/>
    <lineage>
        <taxon>Eukaryota</taxon>
        <taxon>Fungi</taxon>
        <taxon>Dikarya</taxon>
        <taxon>Ascomycota</taxon>
        <taxon>Pezizomycotina</taxon>
        <taxon>Sordariomycetes</taxon>
        <taxon>Sordariomycetidae</taxon>
        <taxon>Sordariales</taxon>
        <taxon>Lasiosphaeriaceae</taxon>
        <taxon>Lasiosphaeris</taxon>
    </lineage>
</organism>
<dbReference type="Gene3D" id="3.50.50.60">
    <property type="entry name" value="FAD/NAD(P)-binding domain"/>
    <property type="match status" value="1"/>
</dbReference>
<proteinExistence type="inferred from homology"/>
<dbReference type="InterPro" id="IPR036188">
    <property type="entry name" value="FAD/NAD-bd_sf"/>
</dbReference>
<evidence type="ECO:0000313" key="7">
    <source>
        <dbReference type="EMBL" id="KAK0725997.1"/>
    </source>
</evidence>
<dbReference type="AlphaFoldDB" id="A0AA40B1K4"/>
<evidence type="ECO:0000256" key="3">
    <source>
        <dbReference type="ARBA" id="ARBA00022630"/>
    </source>
</evidence>
<dbReference type="GO" id="GO:0004497">
    <property type="term" value="F:monooxygenase activity"/>
    <property type="evidence" value="ECO:0007669"/>
    <property type="project" value="InterPro"/>
</dbReference>
<dbReference type="InterPro" id="IPR002938">
    <property type="entry name" value="FAD-bd"/>
</dbReference>
<evidence type="ECO:0000256" key="5">
    <source>
        <dbReference type="ARBA" id="ARBA00023002"/>
    </source>
</evidence>
<sequence length="445" mass="48095">MASPFRVIVVGAGVSGLAASHCLQKAGIEHVVLERRSQVAPPEGASITIFPQVLRALHQLGCYEPLTRAATPHDRAWTRWADGSVAANSGLYDYLRENHGVDILPLERRKFLEVMYESLPDKSVVRTSAKIKEINHLADGVEVTLSDGTTERGAMVLGCDGVHSTVRSLMWDQAEATSPGLIPATEKTAFKTYWKCLIGIGPPAPSLGGSDSTMVHNTGYSHLVLAQPHCTFFFVFFLLDKPFNASDRVHYTDEDAEALAATVANDPLSESLTFGDLWKRRVRGALISLEEGILEHWHHGRIALAGDAVHKMTPNIALGGNTAIEDIISERMARIRWATNTSGLMSRIQAQTTLLHRLGAWLLPRLPDRGAADKLLADYIRAGPRLGFLGGMDGFPRGRLAWNDEREGGGVGATGRLLLTVGAALGVAALASATRHVLFPLVVSA</sequence>
<accession>A0AA40B1K4</accession>
<keyword evidence="3" id="KW-0285">Flavoprotein</keyword>
<dbReference type="PANTHER" id="PTHR47356:SF2">
    <property type="entry name" value="FAD-BINDING DOMAIN-CONTAINING PROTEIN-RELATED"/>
    <property type="match status" value="1"/>
</dbReference>
<protein>
    <recommendedName>
        <fullName evidence="6">FAD-binding domain-containing protein</fullName>
    </recommendedName>
</protein>
<dbReference type="PANTHER" id="PTHR47356">
    <property type="entry name" value="FAD-DEPENDENT MONOOXYGENASE ASQG-RELATED"/>
    <property type="match status" value="1"/>
</dbReference>